<organism evidence="1 2">
    <name type="scientific">Paraburkholderia caribensis MBA4</name>
    <dbReference type="NCBI Taxonomy" id="1323664"/>
    <lineage>
        <taxon>Bacteria</taxon>
        <taxon>Pseudomonadati</taxon>
        <taxon>Pseudomonadota</taxon>
        <taxon>Betaproteobacteria</taxon>
        <taxon>Burkholderiales</taxon>
        <taxon>Burkholderiaceae</taxon>
        <taxon>Paraburkholderia</taxon>
    </lineage>
</organism>
<dbReference type="Proteomes" id="UP000019146">
    <property type="component" value="Chromosome 1"/>
</dbReference>
<dbReference type="KEGG" id="bcai:K788_0003932"/>
<sequence>MMQQERHRLATAALIAAMARRWKVTRSTTQRANRRDDQ</sequence>
<evidence type="ECO:0000313" key="1">
    <source>
        <dbReference type="EMBL" id="ALL65369.1"/>
    </source>
</evidence>
<dbReference type="AlphaFoldDB" id="A0A0P0RAC6"/>
<accession>A0A0P0RAC6</accession>
<protein>
    <submittedName>
        <fullName evidence="1">Uncharacterized protein</fullName>
    </submittedName>
</protein>
<reference evidence="1 2" key="1">
    <citation type="journal article" date="2014" name="Genome Announc.">
        <title>Draft Genome Sequence of the Haloacid-Degrading Burkholderia caribensis Strain MBA4.</title>
        <authorList>
            <person name="Pan Y."/>
            <person name="Kong K.F."/>
            <person name="Tsang J.S."/>
        </authorList>
    </citation>
    <scope>NUCLEOTIDE SEQUENCE [LARGE SCALE GENOMIC DNA]</scope>
    <source>
        <strain evidence="1 2">MBA4</strain>
    </source>
</reference>
<name>A0A0P0RAC6_9BURK</name>
<proteinExistence type="predicted"/>
<dbReference type="EMBL" id="CP012746">
    <property type="protein sequence ID" value="ALL65369.1"/>
    <property type="molecule type" value="Genomic_DNA"/>
</dbReference>
<gene>
    <name evidence="1" type="ORF">K788_0003932</name>
</gene>
<evidence type="ECO:0000313" key="2">
    <source>
        <dbReference type="Proteomes" id="UP000019146"/>
    </source>
</evidence>